<dbReference type="InterPro" id="IPR036390">
    <property type="entry name" value="WH_DNA-bd_sf"/>
</dbReference>
<evidence type="ECO:0000256" key="4">
    <source>
        <dbReference type="ARBA" id="ARBA00023163"/>
    </source>
</evidence>
<dbReference type="FunFam" id="1.10.10.10:FF:000038">
    <property type="entry name" value="Glycine cleavage system transcriptional activator"/>
    <property type="match status" value="1"/>
</dbReference>
<proteinExistence type="inferred from homology"/>
<dbReference type="GO" id="GO:0043565">
    <property type="term" value="F:sequence-specific DNA binding"/>
    <property type="evidence" value="ECO:0007669"/>
    <property type="project" value="TreeGrafter"/>
</dbReference>
<dbReference type="PANTHER" id="PTHR30537:SF58">
    <property type="entry name" value="HTH-TYPE TRANSCRIPTIONAL REGULATOR PERR"/>
    <property type="match status" value="1"/>
</dbReference>
<keyword evidence="3" id="KW-0238">DNA-binding</keyword>
<accession>A0A1C3W902</accession>
<dbReference type="Pfam" id="PF03466">
    <property type="entry name" value="LysR_substrate"/>
    <property type="match status" value="1"/>
</dbReference>
<dbReference type="InterPro" id="IPR036388">
    <property type="entry name" value="WH-like_DNA-bd_sf"/>
</dbReference>
<protein>
    <submittedName>
        <fullName evidence="6">LysR family transcriptional regulator, glycine cleavage system transcriptional activator</fullName>
    </submittedName>
</protein>
<evidence type="ECO:0000256" key="1">
    <source>
        <dbReference type="ARBA" id="ARBA00009437"/>
    </source>
</evidence>
<organism evidence="6 7">
    <name type="scientific">Rhizobium lusitanum</name>
    <dbReference type="NCBI Taxonomy" id="293958"/>
    <lineage>
        <taxon>Bacteria</taxon>
        <taxon>Pseudomonadati</taxon>
        <taxon>Pseudomonadota</taxon>
        <taxon>Alphaproteobacteria</taxon>
        <taxon>Hyphomicrobiales</taxon>
        <taxon>Rhizobiaceae</taxon>
        <taxon>Rhizobium/Agrobacterium group</taxon>
        <taxon>Rhizobium</taxon>
    </lineage>
</organism>
<evidence type="ECO:0000259" key="5">
    <source>
        <dbReference type="PROSITE" id="PS50931"/>
    </source>
</evidence>
<dbReference type="Gene3D" id="1.10.10.10">
    <property type="entry name" value="Winged helix-like DNA-binding domain superfamily/Winged helix DNA-binding domain"/>
    <property type="match status" value="1"/>
</dbReference>
<dbReference type="InterPro" id="IPR005119">
    <property type="entry name" value="LysR_subst-bd"/>
</dbReference>
<sequence length="311" mass="33981">MSERMLPLRGISVFEAAARAASFQAAADELNLTPSAVSHQIRLLEAILGVRLFDRVGRGVTLTPEGAEYARSIRQGIRRLRAATSDIKARGKKGGALDVVRIEAPPSFAHCWLLPRLTDLMAHLPGVDIRVNAQGSHLQGDRLPWAPLTDAPADVQIVYGDDDLWADRASHMFSEHFQPHCSPDLLNGRTLDSPHDLLRETLVSTFQNSVSWEEWLDLQSIDFYSNPVDTVQLDPSHLAIEAAANGLGFILESSILVQHAVSAGKLVSPFPALGRPGLSYWILAPSAKRAHSTIDAVVTWFKEQAASTHPV</sequence>
<dbReference type="SUPFAM" id="SSF53850">
    <property type="entry name" value="Periplasmic binding protein-like II"/>
    <property type="match status" value="1"/>
</dbReference>
<dbReference type="Gene3D" id="3.40.190.10">
    <property type="entry name" value="Periplasmic binding protein-like II"/>
    <property type="match status" value="2"/>
</dbReference>
<dbReference type="Pfam" id="PF00126">
    <property type="entry name" value="HTH_1"/>
    <property type="match status" value="1"/>
</dbReference>
<dbReference type="AlphaFoldDB" id="A0A1C3W902"/>
<dbReference type="SUPFAM" id="SSF46785">
    <property type="entry name" value="Winged helix' DNA-binding domain"/>
    <property type="match status" value="1"/>
</dbReference>
<dbReference type="InterPro" id="IPR000847">
    <property type="entry name" value="LysR_HTH_N"/>
</dbReference>
<dbReference type="PRINTS" id="PR00039">
    <property type="entry name" value="HTHLYSR"/>
</dbReference>
<dbReference type="Proteomes" id="UP000199205">
    <property type="component" value="Unassembled WGS sequence"/>
</dbReference>
<evidence type="ECO:0000256" key="2">
    <source>
        <dbReference type="ARBA" id="ARBA00023015"/>
    </source>
</evidence>
<dbReference type="InterPro" id="IPR058163">
    <property type="entry name" value="LysR-type_TF_proteobact-type"/>
</dbReference>
<evidence type="ECO:0000256" key="3">
    <source>
        <dbReference type="ARBA" id="ARBA00023125"/>
    </source>
</evidence>
<evidence type="ECO:0000313" key="7">
    <source>
        <dbReference type="Proteomes" id="UP000199205"/>
    </source>
</evidence>
<gene>
    <name evidence="6" type="ORF">GA0061101_10978</name>
</gene>
<name>A0A1C3W902_9HYPH</name>
<dbReference type="PROSITE" id="PS50931">
    <property type="entry name" value="HTH_LYSR"/>
    <property type="match status" value="1"/>
</dbReference>
<dbReference type="PANTHER" id="PTHR30537">
    <property type="entry name" value="HTH-TYPE TRANSCRIPTIONAL REGULATOR"/>
    <property type="match status" value="1"/>
</dbReference>
<feature type="domain" description="HTH lysR-type" evidence="5">
    <location>
        <begin position="6"/>
        <end position="63"/>
    </location>
</feature>
<comment type="similarity">
    <text evidence="1">Belongs to the LysR transcriptional regulatory family.</text>
</comment>
<dbReference type="GO" id="GO:0003700">
    <property type="term" value="F:DNA-binding transcription factor activity"/>
    <property type="evidence" value="ECO:0007669"/>
    <property type="project" value="InterPro"/>
</dbReference>
<dbReference type="GO" id="GO:0006351">
    <property type="term" value="P:DNA-templated transcription"/>
    <property type="evidence" value="ECO:0007669"/>
    <property type="project" value="TreeGrafter"/>
</dbReference>
<dbReference type="RefSeq" id="WP_080760708.1">
    <property type="nucleotide sequence ID" value="NZ_FMAF01000009.1"/>
</dbReference>
<evidence type="ECO:0000313" key="6">
    <source>
        <dbReference type="EMBL" id="SCB36490.1"/>
    </source>
</evidence>
<keyword evidence="4" id="KW-0804">Transcription</keyword>
<keyword evidence="2" id="KW-0805">Transcription regulation</keyword>
<dbReference type="EMBL" id="FMAF01000009">
    <property type="protein sequence ID" value="SCB36490.1"/>
    <property type="molecule type" value="Genomic_DNA"/>
</dbReference>
<reference evidence="6 7" key="1">
    <citation type="submission" date="2016-08" db="EMBL/GenBank/DDBJ databases">
        <authorList>
            <person name="Seilhamer J.J."/>
        </authorList>
    </citation>
    <scope>NUCLEOTIDE SEQUENCE [LARGE SCALE GENOMIC DNA]</scope>
    <source>
        <strain evidence="6 7">P1-7</strain>
    </source>
</reference>